<dbReference type="PRINTS" id="PR00258">
    <property type="entry name" value="SPERACTRCPTR"/>
</dbReference>
<dbReference type="GeneID" id="110982791"/>
<evidence type="ECO:0000256" key="4">
    <source>
        <dbReference type="ARBA" id="ARBA00023180"/>
    </source>
</evidence>
<dbReference type="CDD" id="cd00057">
    <property type="entry name" value="FA58C"/>
    <property type="match status" value="1"/>
</dbReference>
<keyword evidence="4" id="KW-0325">Glycoprotein</keyword>
<dbReference type="SMART" id="SM00202">
    <property type="entry name" value="SR"/>
    <property type="match status" value="2"/>
</dbReference>
<evidence type="ECO:0000259" key="7">
    <source>
        <dbReference type="PROSITE" id="PS50022"/>
    </source>
</evidence>
<dbReference type="SMART" id="SM00231">
    <property type="entry name" value="FA58C"/>
    <property type="match status" value="1"/>
</dbReference>
<reference evidence="10" key="1">
    <citation type="submission" date="2025-08" db="UniProtKB">
        <authorList>
            <consortium name="RefSeq"/>
        </authorList>
    </citation>
    <scope>IDENTIFICATION</scope>
</reference>
<evidence type="ECO:0000259" key="8">
    <source>
        <dbReference type="PROSITE" id="PS50287"/>
    </source>
</evidence>
<keyword evidence="9" id="KW-1185">Reference proteome</keyword>
<dbReference type="Gene3D" id="3.10.250.10">
    <property type="entry name" value="SRCR-like domain"/>
    <property type="match status" value="2"/>
</dbReference>
<keyword evidence="1 6" id="KW-0732">Signal</keyword>
<dbReference type="Pfam" id="PF00754">
    <property type="entry name" value="F5_F8_type_C"/>
    <property type="match status" value="1"/>
</dbReference>
<feature type="disulfide bond" evidence="5">
    <location>
        <begin position="323"/>
        <end position="387"/>
    </location>
</feature>
<protein>
    <submittedName>
        <fullName evidence="10">Scavenger receptor cysteine-rich domain-containing group B protein-like isoform X1</fullName>
    </submittedName>
</protein>
<keyword evidence="3 5" id="KW-1015">Disulfide bond</keyword>
<feature type="domain" description="F5/8 type C" evidence="7">
    <location>
        <begin position="40"/>
        <end position="187"/>
    </location>
</feature>
<keyword evidence="2" id="KW-0677">Repeat</keyword>
<dbReference type="FunFam" id="3.10.250.10:FF:000032">
    <property type="entry name" value="Si:dkey-14d8.20"/>
    <property type="match status" value="1"/>
</dbReference>
<evidence type="ECO:0000313" key="10">
    <source>
        <dbReference type="RefSeq" id="XP_022097162.1"/>
    </source>
</evidence>
<dbReference type="InterPro" id="IPR036772">
    <property type="entry name" value="SRCR-like_dom_sf"/>
</dbReference>
<dbReference type="SUPFAM" id="SSF56487">
    <property type="entry name" value="SRCR-like"/>
    <property type="match status" value="2"/>
</dbReference>
<organism evidence="9 10">
    <name type="scientific">Acanthaster planci</name>
    <name type="common">Crown-of-thorns starfish</name>
    <dbReference type="NCBI Taxonomy" id="133434"/>
    <lineage>
        <taxon>Eukaryota</taxon>
        <taxon>Metazoa</taxon>
        <taxon>Echinodermata</taxon>
        <taxon>Eleutherozoa</taxon>
        <taxon>Asterozoa</taxon>
        <taxon>Asteroidea</taxon>
        <taxon>Valvatacea</taxon>
        <taxon>Valvatida</taxon>
        <taxon>Acanthasteridae</taxon>
        <taxon>Acanthaster</taxon>
    </lineage>
</organism>
<sequence length="413" mass="44850">MASSAFQKILVIIALVEALSAHSLEEEQVVQRPLLSESPCTSEPLGMESGAIPDSAITASSVYASSYVPTKVRPNSGSYWVPKPNENQWIQVDLSIHTAVTGVVMNGVSSGGNYIRTFTVLYSESGRSDDWAKLADVEGNAIQFAGNNGSRQQVTVTFPVIVVARILRLLPTSWSGNIFLNLELLGCRGLDGMVRLVDGDRLLSGRVEIYHDDTWGAICDNGWDMKEASIVCHMLGFLETEEATAVSFEESEEVPIVMNRVSCKGTEKRLADCPFLCTGTQQCNSSRAAGVTCKPNVIRLVGGSNHTSGRVEIYQAYKWGTLCDTDWDVTDANVVCRQLGFSGAEEAKSGAHFGQGEGPVFMNGLACDGSESKITDCPSFCWEDIRCNHTHDAGVVCRQGDVEYDSRREISHP</sequence>
<evidence type="ECO:0000256" key="3">
    <source>
        <dbReference type="ARBA" id="ARBA00023157"/>
    </source>
</evidence>
<dbReference type="RefSeq" id="XP_022097162.1">
    <property type="nucleotide sequence ID" value="XM_022241470.1"/>
</dbReference>
<feature type="disulfide bond" evidence="5">
    <location>
        <begin position="263"/>
        <end position="273"/>
    </location>
</feature>
<dbReference type="InterPro" id="IPR000421">
    <property type="entry name" value="FA58C"/>
</dbReference>
<evidence type="ECO:0000313" key="9">
    <source>
        <dbReference type="Proteomes" id="UP000694845"/>
    </source>
</evidence>
<feature type="chain" id="PRO_5034184795" evidence="6">
    <location>
        <begin position="22"/>
        <end position="413"/>
    </location>
</feature>
<dbReference type="Proteomes" id="UP000694845">
    <property type="component" value="Unplaced"/>
</dbReference>
<dbReference type="InterPro" id="IPR008979">
    <property type="entry name" value="Galactose-bd-like_sf"/>
</dbReference>
<feature type="disulfide bond" evidence="5">
    <location>
        <begin position="232"/>
        <end position="293"/>
    </location>
</feature>
<name>A0A8B7YWU2_ACAPL</name>
<feature type="domain" description="SRCR" evidence="8">
    <location>
        <begin position="298"/>
        <end position="398"/>
    </location>
</feature>
<dbReference type="SUPFAM" id="SSF49785">
    <property type="entry name" value="Galactose-binding domain-like"/>
    <property type="match status" value="1"/>
</dbReference>
<feature type="signal peptide" evidence="6">
    <location>
        <begin position="1"/>
        <end position="21"/>
    </location>
</feature>
<evidence type="ECO:0000256" key="1">
    <source>
        <dbReference type="ARBA" id="ARBA00022729"/>
    </source>
</evidence>
<feature type="disulfide bond" evidence="5">
    <location>
        <begin position="219"/>
        <end position="283"/>
    </location>
</feature>
<dbReference type="KEGG" id="aplc:110982791"/>
<dbReference type="PROSITE" id="PS50287">
    <property type="entry name" value="SRCR_2"/>
    <property type="match status" value="2"/>
</dbReference>
<accession>A0A8B7YWU2</accession>
<dbReference type="Gene3D" id="2.60.120.260">
    <property type="entry name" value="Galactose-binding domain-like"/>
    <property type="match status" value="1"/>
</dbReference>
<dbReference type="AlphaFoldDB" id="A0A8B7YWU2"/>
<dbReference type="PANTHER" id="PTHR19331">
    <property type="entry name" value="SCAVENGER RECEPTOR DOMAIN-CONTAINING"/>
    <property type="match status" value="1"/>
</dbReference>
<dbReference type="FunFam" id="3.10.250.10:FF:000001">
    <property type="entry name" value="Lysyl oxidase 4 isoform X1"/>
    <property type="match status" value="1"/>
</dbReference>
<dbReference type="PROSITE" id="PS00420">
    <property type="entry name" value="SRCR_1"/>
    <property type="match status" value="2"/>
</dbReference>
<evidence type="ECO:0000256" key="5">
    <source>
        <dbReference type="PROSITE-ProRule" id="PRU00196"/>
    </source>
</evidence>
<feature type="disulfide bond" evidence="5">
    <location>
        <begin position="336"/>
        <end position="397"/>
    </location>
</feature>
<dbReference type="GO" id="GO:0016020">
    <property type="term" value="C:membrane"/>
    <property type="evidence" value="ECO:0007669"/>
    <property type="project" value="InterPro"/>
</dbReference>
<dbReference type="Pfam" id="PF00530">
    <property type="entry name" value="SRCR"/>
    <property type="match status" value="2"/>
</dbReference>
<dbReference type="PROSITE" id="PS50022">
    <property type="entry name" value="FA58C_3"/>
    <property type="match status" value="1"/>
</dbReference>
<feature type="domain" description="SRCR" evidence="8">
    <location>
        <begin position="194"/>
        <end position="294"/>
    </location>
</feature>
<evidence type="ECO:0000256" key="6">
    <source>
        <dbReference type="SAM" id="SignalP"/>
    </source>
</evidence>
<gene>
    <name evidence="10" type="primary">LOC110982791</name>
</gene>
<feature type="disulfide bond" evidence="5">
    <location>
        <begin position="367"/>
        <end position="377"/>
    </location>
</feature>
<dbReference type="PANTHER" id="PTHR19331:SF465">
    <property type="entry name" value="EGG PEPTIDE SPERACT RECEPTOR"/>
    <property type="match status" value="1"/>
</dbReference>
<dbReference type="InterPro" id="IPR001190">
    <property type="entry name" value="SRCR"/>
</dbReference>
<proteinExistence type="predicted"/>
<evidence type="ECO:0000256" key="2">
    <source>
        <dbReference type="ARBA" id="ARBA00022737"/>
    </source>
</evidence>
<dbReference type="OrthoDB" id="536948at2759"/>